<name>A0ACC3YU34_COLTU</name>
<comment type="caution">
    <text evidence="1">The sequence shown here is derived from an EMBL/GenBank/DDBJ whole genome shotgun (WGS) entry which is preliminary data.</text>
</comment>
<evidence type="ECO:0000313" key="1">
    <source>
        <dbReference type="EMBL" id="KAL0935434.1"/>
    </source>
</evidence>
<sequence length="540" mass="61296">MPSPEKLGPSTSCESSFQTANSWLQSCCDNHSSCARYSTTSTKWHPTRLIDLGPEGSAYWRFRDTTRDGPVSSEEAYIALSYRWGQTPSILLLTSTIDDFFRGRPIQNLPRTFRELALVARRFSVRYIWIDALCIIQDSKEDWDVQALTMRQVYSNALCTVAASASSDEEGGLFRERTPSDILPAAIDLSINEHGSSQRFCVYERDYWDKNIFAGPLHKRGWVFQERHLSPRVLYFGESQILWECFNEAKCEGFPGGTPFYWSNKNLYALWDQQDGKKTLPAADHEFQGAMPLHIYSFWRDLVKAYSQCNLTKMSDKLPAFAGIAKVFQETTDDEYLAGLWRTRLLEGLDWRVEEPAPRSCDDYRAPSWSWASIDGPVKPMLPGAISEHLLEVVDAQVKPKGVDMMGEVTSSRLVVRGAVTSVMIDTVKDDEYSVSILSNGRYLRVKLRLCFDSQGDEFSENQAIYILPLNSRLAGYPPVHHSEVMFLVVEPVTSGQTLLFRRMGYFTSVDGEFLQCLGFSDRGDGLMVLRFKSDILTIV</sequence>
<protein>
    <submittedName>
        <fullName evidence="1">Heterokaryon incompatibility protein</fullName>
    </submittedName>
</protein>
<accession>A0ACC3YU34</accession>
<evidence type="ECO:0000313" key="2">
    <source>
        <dbReference type="Proteomes" id="UP000805649"/>
    </source>
</evidence>
<reference evidence="1 2" key="1">
    <citation type="journal article" date="2020" name="Phytopathology">
        <title>Genome Sequence Resources of Colletotrichum truncatum, C. plurivorum, C. musicola, and C. sojae: Four Species Pathogenic to Soybean (Glycine max).</title>
        <authorList>
            <person name="Rogerio F."/>
            <person name="Boufleur T.R."/>
            <person name="Ciampi-Guillardi M."/>
            <person name="Sukno S.A."/>
            <person name="Thon M.R."/>
            <person name="Massola Junior N.S."/>
            <person name="Baroncelli R."/>
        </authorList>
    </citation>
    <scope>NUCLEOTIDE SEQUENCE [LARGE SCALE GENOMIC DNA]</scope>
    <source>
        <strain evidence="1 2">CMES1059</strain>
    </source>
</reference>
<organism evidence="1 2">
    <name type="scientific">Colletotrichum truncatum</name>
    <name type="common">Anthracnose fungus</name>
    <name type="synonym">Colletotrichum capsici</name>
    <dbReference type="NCBI Taxonomy" id="5467"/>
    <lineage>
        <taxon>Eukaryota</taxon>
        <taxon>Fungi</taxon>
        <taxon>Dikarya</taxon>
        <taxon>Ascomycota</taxon>
        <taxon>Pezizomycotina</taxon>
        <taxon>Sordariomycetes</taxon>
        <taxon>Hypocreomycetidae</taxon>
        <taxon>Glomerellales</taxon>
        <taxon>Glomerellaceae</taxon>
        <taxon>Colletotrichum</taxon>
        <taxon>Colletotrichum truncatum species complex</taxon>
    </lineage>
</organism>
<dbReference type="Proteomes" id="UP000805649">
    <property type="component" value="Unassembled WGS sequence"/>
</dbReference>
<gene>
    <name evidence="1" type="ORF">CTRU02_210025</name>
</gene>
<dbReference type="EMBL" id="VUJX02000006">
    <property type="protein sequence ID" value="KAL0935434.1"/>
    <property type="molecule type" value="Genomic_DNA"/>
</dbReference>
<proteinExistence type="predicted"/>
<keyword evidence="2" id="KW-1185">Reference proteome</keyword>